<name>A0A6N8EC90_9GAMM</name>
<dbReference type="EMBL" id="WNKT01000025">
    <property type="protein sequence ID" value="MTW21833.1"/>
    <property type="molecule type" value="Genomic_DNA"/>
</dbReference>
<keyword evidence="4" id="KW-1185">Reference proteome</keyword>
<proteinExistence type="predicted"/>
<evidence type="ECO:0000313" key="4">
    <source>
        <dbReference type="Proteomes" id="UP000434044"/>
    </source>
</evidence>
<organism evidence="3 4">
    <name type="scientific">Allochromatium palmeri</name>
    <dbReference type="NCBI Taxonomy" id="231048"/>
    <lineage>
        <taxon>Bacteria</taxon>
        <taxon>Pseudomonadati</taxon>
        <taxon>Pseudomonadota</taxon>
        <taxon>Gammaproteobacteria</taxon>
        <taxon>Chromatiales</taxon>
        <taxon>Chromatiaceae</taxon>
        <taxon>Allochromatium</taxon>
    </lineage>
</organism>
<gene>
    <name evidence="3" type="ORF">GJ668_12110</name>
</gene>
<dbReference type="Pfam" id="PF11127">
    <property type="entry name" value="YgaP-like_TM"/>
    <property type="match status" value="1"/>
</dbReference>
<feature type="transmembrane region" description="Helical" evidence="1">
    <location>
        <begin position="20"/>
        <end position="38"/>
    </location>
</feature>
<accession>A0A6N8EC90</accession>
<sequence>MSLLQNLPKNVGEMDRTIRLAAAGVLILAGLMVGSVNLQIILSILGLIVLATGAIRFCPAYTLLKIDTNKKD</sequence>
<evidence type="ECO:0000259" key="2">
    <source>
        <dbReference type="Pfam" id="PF11127"/>
    </source>
</evidence>
<evidence type="ECO:0000256" key="1">
    <source>
        <dbReference type="SAM" id="Phobius"/>
    </source>
</evidence>
<dbReference type="OrthoDB" id="9804804at2"/>
<protein>
    <submittedName>
        <fullName evidence="3">DUF2892 domain-containing protein</fullName>
    </submittedName>
</protein>
<comment type="caution">
    <text evidence="3">The sequence shown here is derived from an EMBL/GenBank/DDBJ whole genome shotgun (WGS) entry which is preliminary data.</text>
</comment>
<keyword evidence="1" id="KW-1133">Transmembrane helix</keyword>
<dbReference type="AlphaFoldDB" id="A0A6N8EC90"/>
<dbReference type="RefSeq" id="WP_155450407.1">
    <property type="nucleotide sequence ID" value="NZ_WNKT01000025.1"/>
</dbReference>
<dbReference type="Proteomes" id="UP000434044">
    <property type="component" value="Unassembled WGS sequence"/>
</dbReference>
<feature type="domain" description="Inner membrane protein YgaP-like transmembrane" evidence="2">
    <location>
        <begin position="9"/>
        <end position="71"/>
    </location>
</feature>
<feature type="transmembrane region" description="Helical" evidence="1">
    <location>
        <begin position="44"/>
        <end position="64"/>
    </location>
</feature>
<keyword evidence="1" id="KW-0812">Transmembrane</keyword>
<reference evidence="3 4" key="1">
    <citation type="submission" date="2019-11" db="EMBL/GenBank/DDBJ databases">
        <title>Whole-genome sequence of the anaerobic purple sulfur bacterium Allochromatium palmeri DSM 15591.</title>
        <authorList>
            <person name="Kyndt J.A."/>
            <person name="Meyer T.E."/>
        </authorList>
    </citation>
    <scope>NUCLEOTIDE SEQUENCE [LARGE SCALE GENOMIC DNA]</scope>
    <source>
        <strain evidence="3 4">DSM 15591</strain>
    </source>
</reference>
<dbReference type="InterPro" id="IPR021309">
    <property type="entry name" value="YgaP-like_TM"/>
</dbReference>
<evidence type="ECO:0000313" key="3">
    <source>
        <dbReference type="EMBL" id="MTW21833.1"/>
    </source>
</evidence>
<keyword evidence="1" id="KW-0472">Membrane</keyword>